<dbReference type="AlphaFoldDB" id="A0A8T2NHD4"/>
<feature type="region of interest" description="Disordered" evidence="1">
    <location>
        <begin position="1"/>
        <end position="22"/>
    </location>
</feature>
<dbReference type="EMBL" id="JAFBMS010000108">
    <property type="protein sequence ID" value="KAG9335847.1"/>
    <property type="molecule type" value="Genomic_DNA"/>
</dbReference>
<evidence type="ECO:0000313" key="3">
    <source>
        <dbReference type="Proteomes" id="UP000824540"/>
    </source>
</evidence>
<proteinExistence type="predicted"/>
<organism evidence="2 3">
    <name type="scientific">Albula glossodonta</name>
    <name type="common">roundjaw bonefish</name>
    <dbReference type="NCBI Taxonomy" id="121402"/>
    <lineage>
        <taxon>Eukaryota</taxon>
        <taxon>Metazoa</taxon>
        <taxon>Chordata</taxon>
        <taxon>Craniata</taxon>
        <taxon>Vertebrata</taxon>
        <taxon>Euteleostomi</taxon>
        <taxon>Actinopterygii</taxon>
        <taxon>Neopterygii</taxon>
        <taxon>Teleostei</taxon>
        <taxon>Albuliformes</taxon>
        <taxon>Albulidae</taxon>
        <taxon>Albula</taxon>
    </lineage>
</organism>
<evidence type="ECO:0000256" key="1">
    <source>
        <dbReference type="SAM" id="MobiDB-lite"/>
    </source>
</evidence>
<accession>A0A8T2NHD4</accession>
<feature type="compositionally biased region" description="Basic and acidic residues" evidence="1">
    <location>
        <begin position="117"/>
        <end position="126"/>
    </location>
</feature>
<comment type="caution">
    <text evidence="2">The sequence shown here is derived from an EMBL/GenBank/DDBJ whole genome shotgun (WGS) entry which is preliminary data.</text>
</comment>
<keyword evidence="3" id="KW-1185">Reference proteome</keyword>
<name>A0A8T2NHD4_9TELE</name>
<gene>
    <name evidence="2" type="ORF">JZ751_003602</name>
</gene>
<sequence>MWSSGPGAQCPIARRSQESSPSSSSCVLTAALFAPESTSVISTSSPPSTTAPFTSEAIGGNSSISAASAQDSTFTSARSETVELSSTLPFFLSLDNPLSLLNLRVRPALPLSSDRPNLSKEQDRAVEALVPS</sequence>
<feature type="region of interest" description="Disordered" evidence="1">
    <location>
        <begin position="38"/>
        <end position="57"/>
    </location>
</feature>
<evidence type="ECO:0000313" key="2">
    <source>
        <dbReference type="EMBL" id="KAG9335847.1"/>
    </source>
</evidence>
<protein>
    <submittedName>
        <fullName evidence="2">Uncharacterized protein</fullName>
    </submittedName>
</protein>
<dbReference type="Proteomes" id="UP000824540">
    <property type="component" value="Unassembled WGS sequence"/>
</dbReference>
<reference evidence="2" key="1">
    <citation type="thesis" date="2021" institute="BYU ScholarsArchive" country="Provo, UT, USA">
        <title>Applications of and Algorithms for Genome Assembly and Genomic Analyses with an Emphasis on Marine Teleosts.</title>
        <authorList>
            <person name="Pickett B.D."/>
        </authorList>
    </citation>
    <scope>NUCLEOTIDE SEQUENCE</scope>
    <source>
        <strain evidence="2">HI-2016</strain>
    </source>
</reference>
<feature type="region of interest" description="Disordered" evidence="1">
    <location>
        <begin position="110"/>
        <end position="132"/>
    </location>
</feature>